<evidence type="ECO:0000256" key="5">
    <source>
        <dbReference type="ARBA" id="ARBA00022692"/>
    </source>
</evidence>
<name>A0A6C0G2V9_9BACL</name>
<keyword evidence="3" id="KW-0813">Transport</keyword>
<evidence type="ECO:0000256" key="10">
    <source>
        <dbReference type="SAM" id="Phobius"/>
    </source>
</evidence>
<dbReference type="EMBL" id="CP048209">
    <property type="protein sequence ID" value="QHT62041.1"/>
    <property type="molecule type" value="Genomic_DNA"/>
</dbReference>
<protein>
    <submittedName>
        <fullName evidence="11">Preprotein translocase subunit YajC</fullName>
    </submittedName>
</protein>
<dbReference type="PANTHER" id="PTHR33909:SF1">
    <property type="entry name" value="SEC TRANSLOCON ACCESSORY COMPLEX SUBUNIT YAJC"/>
    <property type="match status" value="1"/>
</dbReference>
<evidence type="ECO:0000256" key="2">
    <source>
        <dbReference type="ARBA" id="ARBA00006742"/>
    </source>
</evidence>
<comment type="similarity">
    <text evidence="2">Belongs to the YajC family.</text>
</comment>
<evidence type="ECO:0000313" key="11">
    <source>
        <dbReference type="EMBL" id="QHT62041.1"/>
    </source>
</evidence>
<sequence>MSGAASLIPFILMFAVFYFLLIRPQQRKSKQRNSMLSAIKKGDKIVTIGGMHGTIVELTDDIVVLRVNDTMKITFDRSAINTVVSSNAAIPAAAPAPAAVKEEQAENIKS</sequence>
<keyword evidence="7 10" id="KW-1133">Transmembrane helix</keyword>
<keyword evidence="9 10" id="KW-0472">Membrane</keyword>
<reference evidence="11 12" key="1">
    <citation type="submission" date="2020-01" db="EMBL/GenBank/DDBJ databases">
        <title>Paenibacillus sp. nov., isolated from tomato rhizosphere.</title>
        <authorList>
            <person name="Weon H.-Y."/>
            <person name="Lee S.A."/>
        </authorList>
    </citation>
    <scope>NUCLEOTIDE SEQUENCE [LARGE SCALE GENOMIC DNA]</scope>
    <source>
        <strain evidence="11 12">12200R-189</strain>
    </source>
</reference>
<keyword evidence="12" id="KW-1185">Reference proteome</keyword>
<evidence type="ECO:0000256" key="3">
    <source>
        <dbReference type="ARBA" id="ARBA00022448"/>
    </source>
</evidence>
<feature type="transmembrane region" description="Helical" evidence="10">
    <location>
        <begin position="6"/>
        <end position="22"/>
    </location>
</feature>
<accession>A0A6C0G2V9</accession>
<evidence type="ECO:0000313" key="12">
    <source>
        <dbReference type="Proteomes" id="UP000476064"/>
    </source>
</evidence>
<organism evidence="11 12">
    <name type="scientific">Paenibacillus lycopersici</name>
    <dbReference type="NCBI Taxonomy" id="2704462"/>
    <lineage>
        <taxon>Bacteria</taxon>
        <taxon>Bacillati</taxon>
        <taxon>Bacillota</taxon>
        <taxon>Bacilli</taxon>
        <taxon>Bacillales</taxon>
        <taxon>Paenibacillaceae</taxon>
        <taxon>Paenibacillus</taxon>
    </lineage>
</organism>
<evidence type="ECO:0000256" key="4">
    <source>
        <dbReference type="ARBA" id="ARBA00022475"/>
    </source>
</evidence>
<dbReference type="Pfam" id="PF02699">
    <property type="entry name" value="YajC"/>
    <property type="match status" value="1"/>
</dbReference>
<dbReference type="KEGG" id="plyc:GXP70_20045"/>
<dbReference type="InterPro" id="IPR003849">
    <property type="entry name" value="Preprotein_translocase_YajC"/>
</dbReference>
<dbReference type="PRINTS" id="PR01853">
    <property type="entry name" value="YAJCTRNLCASE"/>
</dbReference>
<keyword evidence="4" id="KW-1003">Cell membrane</keyword>
<keyword evidence="8" id="KW-0811">Translocation</keyword>
<keyword evidence="6" id="KW-0653">Protein transport</keyword>
<dbReference type="Proteomes" id="UP000476064">
    <property type="component" value="Chromosome"/>
</dbReference>
<dbReference type="GO" id="GO:0015031">
    <property type="term" value="P:protein transport"/>
    <property type="evidence" value="ECO:0007669"/>
    <property type="project" value="UniProtKB-KW"/>
</dbReference>
<proteinExistence type="inferred from homology"/>
<dbReference type="SMART" id="SM01323">
    <property type="entry name" value="YajC"/>
    <property type="match status" value="1"/>
</dbReference>
<evidence type="ECO:0000256" key="6">
    <source>
        <dbReference type="ARBA" id="ARBA00022927"/>
    </source>
</evidence>
<keyword evidence="5 10" id="KW-0812">Transmembrane</keyword>
<comment type="subcellular location">
    <subcellularLocation>
        <location evidence="1">Cell membrane</location>
        <topology evidence="1">Single-pass membrane protein</topology>
    </subcellularLocation>
</comment>
<gene>
    <name evidence="11" type="primary">yajC</name>
    <name evidence="11" type="ORF">GXP70_20045</name>
</gene>
<dbReference type="RefSeq" id="WP_162358476.1">
    <property type="nucleotide sequence ID" value="NZ_CP048209.1"/>
</dbReference>
<evidence type="ECO:0000256" key="7">
    <source>
        <dbReference type="ARBA" id="ARBA00022989"/>
    </source>
</evidence>
<dbReference type="AlphaFoldDB" id="A0A6C0G2V9"/>
<evidence type="ECO:0000256" key="9">
    <source>
        <dbReference type="ARBA" id="ARBA00023136"/>
    </source>
</evidence>
<evidence type="ECO:0000256" key="8">
    <source>
        <dbReference type="ARBA" id="ARBA00023010"/>
    </source>
</evidence>
<dbReference type="NCBIfam" id="TIGR00739">
    <property type="entry name" value="yajC"/>
    <property type="match status" value="1"/>
</dbReference>
<dbReference type="GO" id="GO:0005886">
    <property type="term" value="C:plasma membrane"/>
    <property type="evidence" value="ECO:0007669"/>
    <property type="project" value="UniProtKB-SubCell"/>
</dbReference>
<dbReference type="PANTHER" id="PTHR33909">
    <property type="entry name" value="SEC TRANSLOCON ACCESSORY COMPLEX SUBUNIT YAJC"/>
    <property type="match status" value="1"/>
</dbReference>
<evidence type="ECO:0000256" key="1">
    <source>
        <dbReference type="ARBA" id="ARBA00004162"/>
    </source>
</evidence>